<dbReference type="EMBL" id="AOLY01000009">
    <property type="protein sequence ID" value="EMA32922.1"/>
    <property type="molecule type" value="Genomic_DNA"/>
</dbReference>
<name>M0LH27_HALJT</name>
<evidence type="ECO:0000313" key="3">
    <source>
        <dbReference type="Proteomes" id="UP000011524"/>
    </source>
</evidence>
<dbReference type="Proteomes" id="UP000011524">
    <property type="component" value="Unassembled WGS sequence"/>
</dbReference>
<evidence type="ECO:0000256" key="1">
    <source>
        <dbReference type="SAM" id="Phobius"/>
    </source>
</evidence>
<feature type="transmembrane region" description="Helical" evidence="1">
    <location>
        <begin position="53"/>
        <end position="73"/>
    </location>
</feature>
<evidence type="ECO:0000313" key="2">
    <source>
        <dbReference type="EMBL" id="EMA32922.1"/>
    </source>
</evidence>
<reference evidence="2 3" key="1">
    <citation type="journal article" date="2014" name="PLoS Genet.">
        <title>Phylogenetically driven sequencing of extremely halophilic archaea reveals strategies for static and dynamic osmo-response.</title>
        <authorList>
            <person name="Becker E.A."/>
            <person name="Seitzer P.M."/>
            <person name="Tritt A."/>
            <person name="Larsen D."/>
            <person name="Krusor M."/>
            <person name="Yao A.I."/>
            <person name="Wu D."/>
            <person name="Madern D."/>
            <person name="Eisen J.A."/>
            <person name="Darling A.E."/>
            <person name="Facciotti M.T."/>
        </authorList>
    </citation>
    <scope>NUCLEOTIDE SEQUENCE [LARGE SCALE GENOMIC DNA]</scope>
    <source>
        <strain evidence="3">ATCC 49778 / DSM 6131 / JCM 7785 / NBRC 101032 / NCIMB 13157 / TR-1</strain>
    </source>
</reference>
<protein>
    <submittedName>
        <fullName evidence="2">Uncharacterized protein</fullName>
    </submittedName>
</protein>
<organism evidence="2 3">
    <name type="scientific">Haloarcula japonica (strain ATCC 49778 / DSM 6131 / JCM 7785 / NBRC 101032 / NCIMB 13157 / TR-1)</name>
    <dbReference type="NCBI Taxonomy" id="1227453"/>
    <lineage>
        <taxon>Archaea</taxon>
        <taxon>Methanobacteriati</taxon>
        <taxon>Methanobacteriota</taxon>
        <taxon>Stenosarchaea group</taxon>
        <taxon>Halobacteria</taxon>
        <taxon>Halobacteriales</taxon>
        <taxon>Haloarculaceae</taxon>
        <taxon>Haloarcula</taxon>
    </lineage>
</organism>
<keyword evidence="1" id="KW-1133">Transmembrane helix</keyword>
<gene>
    <name evidence="2" type="ORF">C444_06856</name>
</gene>
<comment type="caution">
    <text evidence="2">The sequence shown here is derived from an EMBL/GenBank/DDBJ whole genome shotgun (WGS) entry which is preliminary data.</text>
</comment>
<feature type="transmembrane region" description="Helical" evidence="1">
    <location>
        <begin position="93"/>
        <end position="117"/>
    </location>
</feature>
<sequence>MTEKDHIGGWWIVGRQQTQRTNLRKSVFVSNGSVVIIIYLDITSHMIVAFRSVYAIIVTIVGFGLWVASVWWIRRYLYGADWGRFNFLIENRFPRIIVGFIMMICTLLLISVGVSVIDSLMWPIHRFQSYLM</sequence>
<keyword evidence="1" id="KW-0812">Transmembrane</keyword>
<feature type="transmembrane region" description="Helical" evidence="1">
    <location>
        <begin position="27"/>
        <end position="47"/>
    </location>
</feature>
<proteinExistence type="predicted"/>
<dbReference type="AlphaFoldDB" id="M0LH27"/>
<accession>M0LH27</accession>
<keyword evidence="3" id="KW-1185">Reference proteome</keyword>
<keyword evidence="1" id="KW-0472">Membrane</keyword>